<evidence type="ECO:0000313" key="2">
    <source>
        <dbReference type="Proteomes" id="UP000018031"/>
    </source>
</evidence>
<protein>
    <submittedName>
        <fullName evidence="1">Uncharacterized protein</fullName>
    </submittedName>
</protein>
<gene>
    <name evidence="1" type="ORF">PORCRE_109</name>
</gene>
<reference evidence="2" key="1">
    <citation type="journal article" date="2013" name="Genome">
        <title>Draft Genome Sequences of Porphyromonas crevioricanis JCM 15906T and Porphyromonas cansulci JCM 13913T Isolated from a Canine Oral Cavity.</title>
        <authorList>
            <person name="Sakamoto M."/>
            <person name="Tanaka N."/>
            <person name="Shiwa Y."/>
            <person name="Yoshikawa H."/>
            <person name="Ohkuma M."/>
        </authorList>
    </citation>
    <scope>NUCLEOTIDE SEQUENCE [LARGE SCALE GENOMIC DNA]</scope>
    <source>
        <strain evidence="2">JCM 15906</strain>
    </source>
</reference>
<comment type="caution">
    <text evidence="1">The sequence shown here is derived from an EMBL/GenBank/DDBJ whole genome shotgun (WGS) entry which is preliminary data.</text>
</comment>
<proteinExistence type="predicted"/>
<dbReference type="Proteomes" id="UP000018031">
    <property type="component" value="Unassembled WGS sequence"/>
</dbReference>
<evidence type="ECO:0000313" key="1">
    <source>
        <dbReference type="EMBL" id="GAD04425.1"/>
    </source>
</evidence>
<dbReference type="EMBL" id="BAOU01000003">
    <property type="protein sequence ID" value="GAD04425.1"/>
    <property type="molecule type" value="Genomic_DNA"/>
</dbReference>
<reference evidence="1 2" key="2">
    <citation type="journal article" date="2013" name="Genome Announc.">
        <title>Draft Genome Sequences of Porphyromonas crevioricanis JCM 15906T and Porphyromonas cansulci JCM 13913T Isolated from a Canine Oral Cavity.</title>
        <authorList>
            <person name="Sakamoto M."/>
            <person name="Tanaka N."/>
            <person name="Shiwa Y."/>
            <person name="Yoshikawa H."/>
            <person name="Ohkuma M."/>
        </authorList>
    </citation>
    <scope>NUCLEOTIDE SEQUENCE [LARGE SCALE GENOMIC DNA]</scope>
    <source>
        <strain evidence="1 2">JCM 15906</strain>
    </source>
</reference>
<organism evidence="1 2">
    <name type="scientific">Porphyromonas crevioricanis JCM 15906</name>
    <dbReference type="NCBI Taxonomy" id="1305617"/>
    <lineage>
        <taxon>Bacteria</taxon>
        <taxon>Pseudomonadati</taxon>
        <taxon>Bacteroidota</taxon>
        <taxon>Bacteroidia</taxon>
        <taxon>Bacteroidales</taxon>
        <taxon>Porphyromonadaceae</taxon>
        <taxon>Porphyromonas</taxon>
    </lineage>
</organism>
<dbReference type="AlphaFoldDB" id="S4NB19"/>
<name>S4NB19_9PORP</name>
<sequence length="39" mass="4443">MSDGGEREYLLTVICDKELSSFSDSEKRRLIEFCEVSVA</sequence>
<accession>S4NB19</accession>